<reference evidence="1" key="1">
    <citation type="submission" date="2014-09" db="EMBL/GenBank/DDBJ databases">
        <authorList>
            <person name="Magalhaes I.L.F."/>
            <person name="Oliveira U."/>
            <person name="Santos F.R."/>
            <person name="Vidigal T.H.D.A."/>
            <person name="Brescovit A.D."/>
            <person name="Santos A.J."/>
        </authorList>
    </citation>
    <scope>NUCLEOTIDE SEQUENCE</scope>
    <source>
        <tissue evidence="1">Shoot tissue taken approximately 20 cm above the soil surface</tissue>
    </source>
</reference>
<evidence type="ECO:0000313" key="1">
    <source>
        <dbReference type="EMBL" id="JAD72610.1"/>
    </source>
</evidence>
<proteinExistence type="predicted"/>
<name>A0A0A9CGY4_ARUDO</name>
<sequence>MSIILKRPGWTIG</sequence>
<dbReference type="EMBL" id="GBRH01225285">
    <property type="protein sequence ID" value="JAD72610.1"/>
    <property type="molecule type" value="Transcribed_RNA"/>
</dbReference>
<reference evidence="1" key="2">
    <citation type="journal article" date="2015" name="Data Brief">
        <title>Shoot transcriptome of the giant reed, Arundo donax.</title>
        <authorList>
            <person name="Barrero R.A."/>
            <person name="Guerrero F.D."/>
            <person name="Moolhuijzen P."/>
            <person name="Goolsby J.A."/>
            <person name="Tidwell J."/>
            <person name="Bellgard S.E."/>
            <person name="Bellgard M.I."/>
        </authorList>
    </citation>
    <scope>NUCLEOTIDE SEQUENCE</scope>
    <source>
        <tissue evidence="1">Shoot tissue taken approximately 20 cm above the soil surface</tissue>
    </source>
</reference>
<protein>
    <submittedName>
        <fullName evidence="1">Uncharacterized protein</fullName>
    </submittedName>
</protein>
<organism evidence="1">
    <name type="scientific">Arundo donax</name>
    <name type="common">Giant reed</name>
    <name type="synonym">Donax arundinaceus</name>
    <dbReference type="NCBI Taxonomy" id="35708"/>
    <lineage>
        <taxon>Eukaryota</taxon>
        <taxon>Viridiplantae</taxon>
        <taxon>Streptophyta</taxon>
        <taxon>Embryophyta</taxon>
        <taxon>Tracheophyta</taxon>
        <taxon>Spermatophyta</taxon>
        <taxon>Magnoliopsida</taxon>
        <taxon>Liliopsida</taxon>
        <taxon>Poales</taxon>
        <taxon>Poaceae</taxon>
        <taxon>PACMAD clade</taxon>
        <taxon>Arundinoideae</taxon>
        <taxon>Arundineae</taxon>
        <taxon>Arundo</taxon>
    </lineage>
</organism>
<accession>A0A0A9CGY4</accession>